<dbReference type="Pfam" id="PF12833">
    <property type="entry name" value="HTH_18"/>
    <property type="match status" value="1"/>
</dbReference>
<protein>
    <submittedName>
        <fullName evidence="5">Helix-turn-helix domain-containing protein</fullName>
    </submittedName>
</protein>
<dbReference type="Proteomes" id="UP001241748">
    <property type="component" value="Unassembled WGS sequence"/>
</dbReference>
<dbReference type="PANTHER" id="PTHR43280:SF34">
    <property type="entry name" value="ARAC-FAMILY TRANSCRIPTIONAL REGULATOR"/>
    <property type="match status" value="1"/>
</dbReference>
<keyword evidence="1" id="KW-0805">Transcription regulation</keyword>
<dbReference type="Gene3D" id="1.10.10.60">
    <property type="entry name" value="Homeodomain-like"/>
    <property type="match status" value="2"/>
</dbReference>
<keyword evidence="2" id="KW-0238">DNA-binding</keyword>
<evidence type="ECO:0000259" key="4">
    <source>
        <dbReference type="PROSITE" id="PS01124"/>
    </source>
</evidence>
<dbReference type="InterPro" id="IPR018060">
    <property type="entry name" value="HTH_AraC"/>
</dbReference>
<feature type="domain" description="HTH araC/xylS-type" evidence="4">
    <location>
        <begin position="310"/>
        <end position="408"/>
    </location>
</feature>
<dbReference type="InterPro" id="IPR020449">
    <property type="entry name" value="Tscrpt_reg_AraC-type_HTH"/>
</dbReference>
<dbReference type="InterPro" id="IPR018062">
    <property type="entry name" value="HTH_AraC-typ_CS"/>
</dbReference>
<evidence type="ECO:0000256" key="2">
    <source>
        <dbReference type="ARBA" id="ARBA00023125"/>
    </source>
</evidence>
<dbReference type="PROSITE" id="PS00041">
    <property type="entry name" value="HTH_ARAC_FAMILY_1"/>
    <property type="match status" value="1"/>
</dbReference>
<dbReference type="PRINTS" id="PR00032">
    <property type="entry name" value="HTHARAC"/>
</dbReference>
<name>A0ABV4YUP9_9BACI</name>
<evidence type="ECO:0000256" key="1">
    <source>
        <dbReference type="ARBA" id="ARBA00023015"/>
    </source>
</evidence>
<dbReference type="PANTHER" id="PTHR43280">
    <property type="entry name" value="ARAC-FAMILY TRANSCRIPTIONAL REGULATOR"/>
    <property type="match status" value="1"/>
</dbReference>
<evidence type="ECO:0000313" key="6">
    <source>
        <dbReference type="Proteomes" id="UP001241748"/>
    </source>
</evidence>
<dbReference type="InterPro" id="IPR009057">
    <property type="entry name" value="Homeodomain-like_sf"/>
</dbReference>
<dbReference type="SMART" id="SM00342">
    <property type="entry name" value="HTH_ARAC"/>
    <property type="match status" value="1"/>
</dbReference>
<accession>A0ABV4YUP9</accession>
<keyword evidence="6" id="KW-1185">Reference proteome</keyword>
<organism evidence="5 6">
    <name type="scientific">Neobacillus driksii</name>
    <dbReference type="NCBI Taxonomy" id="3035913"/>
    <lineage>
        <taxon>Bacteria</taxon>
        <taxon>Bacillati</taxon>
        <taxon>Bacillota</taxon>
        <taxon>Bacilli</taxon>
        <taxon>Bacillales</taxon>
        <taxon>Bacillaceae</taxon>
        <taxon>Neobacillus</taxon>
    </lineage>
</organism>
<gene>
    <name evidence="5" type="ORF">P5G62_015780</name>
</gene>
<reference evidence="5 6" key="1">
    <citation type="submission" date="2024-05" db="EMBL/GenBank/DDBJ databases">
        <authorList>
            <person name="Venkateswaran K."/>
        </authorList>
    </citation>
    <scope>NUCLEOTIDE SEQUENCE [LARGE SCALE GENOMIC DNA]</scope>
    <source>
        <strain evidence="5 6">179-C4-2-HS</strain>
    </source>
</reference>
<dbReference type="RefSeq" id="WP_306072877.1">
    <property type="nucleotide sequence ID" value="NZ_JAROBZ020000001.1"/>
</dbReference>
<evidence type="ECO:0000313" key="5">
    <source>
        <dbReference type="EMBL" id="MFB3168576.1"/>
    </source>
</evidence>
<dbReference type="EMBL" id="JAROBZ020000001">
    <property type="protein sequence ID" value="MFB3168576.1"/>
    <property type="molecule type" value="Genomic_DNA"/>
</dbReference>
<proteinExistence type="predicted"/>
<dbReference type="SUPFAM" id="SSF46689">
    <property type="entry name" value="Homeodomain-like"/>
    <property type="match status" value="2"/>
</dbReference>
<evidence type="ECO:0000256" key="3">
    <source>
        <dbReference type="ARBA" id="ARBA00023163"/>
    </source>
</evidence>
<sequence length="415" mass="48397">MSSYSENIKNRCDLVAETFDLPVLFINPDGKIIYENLKNQSLNPLYENQKDKFFNPLNFDASVEYRFPVIRKSLFTEKYILISVFNNQIFEGTVIVGPTLSFPLSEDRIGGIINDSRAFFYREKVLHYYRSIPIIGSEKLINISVFVYHLFNNHVLSPKSILRENSTLTEEIKSNEKFNLAVSHNLQSNTTHYDRLFEKKILYIIKEGRVEELRELSITKEEEEASILSKASYLRSLKNHIITLITLVSRASIDGGLHEDIAFSLHDSFIQHVEELDRLDEVRRLAREVLYTFAEKVKQVKDARYSKTITTCKDFIYKHVYEEINHSDIADFVGLSPKYLSVLFKKEVGMTVSEYIQLTKIDEAKKLLAYSKTPISEICSLLNYHDQSYFTKVFKKVIGITPKLYRERHHLLEKK</sequence>
<comment type="caution">
    <text evidence="5">The sequence shown here is derived from an EMBL/GenBank/DDBJ whole genome shotgun (WGS) entry which is preliminary data.</text>
</comment>
<dbReference type="PROSITE" id="PS01124">
    <property type="entry name" value="HTH_ARAC_FAMILY_2"/>
    <property type="match status" value="1"/>
</dbReference>
<keyword evidence="3" id="KW-0804">Transcription</keyword>